<dbReference type="Proteomes" id="UP000430670">
    <property type="component" value="Unassembled WGS sequence"/>
</dbReference>
<dbReference type="GO" id="GO:0016491">
    <property type="term" value="F:oxidoreductase activity"/>
    <property type="evidence" value="ECO:0007669"/>
    <property type="project" value="InterPro"/>
</dbReference>
<dbReference type="InterPro" id="IPR000510">
    <property type="entry name" value="Nase/OxRdtase_comp1"/>
</dbReference>
<comment type="caution">
    <text evidence="2">The sequence shown here is derived from an EMBL/GenBank/DDBJ whole genome shotgun (WGS) entry which is preliminary data.</text>
</comment>
<dbReference type="SUPFAM" id="SSF53807">
    <property type="entry name" value="Helical backbone' metal receptor"/>
    <property type="match status" value="1"/>
</dbReference>
<gene>
    <name evidence="2" type="ORF">GJ688_04580</name>
</gene>
<evidence type="ECO:0000313" key="2">
    <source>
        <dbReference type="EMBL" id="MTV48260.1"/>
    </source>
</evidence>
<organism evidence="2 3">
    <name type="scientific">Heliobacterium mobile</name>
    <name type="common">Heliobacillus mobilis</name>
    <dbReference type="NCBI Taxonomy" id="28064"/>
    <lineage>
        <taxon>Bacteria</taxon>
        <taxon>Bacillati</taxon>
        <taxon>Bacillota</taxon>
        <taxon>Clostridia</taxon>
        <taxon>Eubacteriales</taxon>
        <taxon>Heliobacteriaceae</taxon>
        <taxon>Heliobacterium</taxon>
    </lineage>
</organism>
<sequence length="495" mass="54566">MSKCRVNLEAPEVPIREVRIGSITGFEGTAGQLVKCAKAGMLRENSRSFSQCMGCSSGNAFCQLSMIQDAAMVNHAPVGCAGDFFTFNFVYRVGQMERNLPPVIGRYFSTNIEEKDTIFGAVQKLEETIRKAFDRVRPKAIFVTTSCASGIIGDDVESVTEKMTEELGIPVAACFCEGFKSKIWTTGFDSAYHAIVRKIVKPPKKKTNKINVINFWGSDVFSELLGKLGYEPTYIVPFSTVAQLEQISEAAATIQICPTLGSYLGAALEQVYGVPEVKAPLAYGIAGTDAWFRELGKVLGKEAEVEEIISVEKAKILPQLEEYRAKLKGKTCYVTAGAAHGHALLALLQELGLKVQGAAIFHHDPVYDNGDPRSDMLEHTVNTYGDIPNYNVCNKQAFELVNILNRVRPDLMIARHGGMSLWGAKLGIPTLLIGDEHLGFGYQGLLNYAERILETIDNKEFVTNLAKHSTMPYTQWWLEQNPYTFLGGCAHVKSY</sequence>
<reference evidence="2 3" key="1">
    <citation type="submission" date="2019-11" db="EMBL/GenBank/DDBJ databases">
        <title>Whole-genome sequence of a the green, strictly anaerobic photosynthetic bacterium Heliobacillus mobilis DSM 6151.</title>
        <authorList>
            <person name="Kyndt J.A."/>
            <person name="Meyer T.E."/>
        </authorList>
    </citation>
    <scope>NUCLEOTIDE SEQUENCE [LARGE SCALE GENOMIC DNA]</scope>
    <source>
        <strain evidence="2 3">DSM 6151</strain>
    </source>
</reference>
<dbReference type="Gene3D" id="3.40.50.1980">
    <property type="entry name" value="Nitrogenase molybdenum iron protein domain"/>
    <property type="match status" value="3"/>
</dbReference>
<dbReference type="PANTHER" id="PTHR42956">
    <property type="entry name" value="NITROGENASE IRON-MOLYBDENUM COFACTOR BIOSYNTHESIS PROTEIN NIFE"/>
    <property type="match status" value="1"/>
</dbReference>
<dbReference type="InterPro" id="IPR049939">
    <property type="entry name" value="NifE-like"/>
</dbReference>
<dbReference type="AlphaFoldDB" id="A0A6I3SHD8"/>
<dbReference type="RefSeq" id="WP_155475363.1">
    <property type="nucleotide sequence ID" value="NZ_WNKU01000003.1"/>
</dbReference>
<evidence type="ECO:0000313" key="3">
    <source>
        <dbReference type="Proteomes" id="UP000430670"/>
    </source>
</evidence>
<protein>
    <submittedName>
        <fullName evidence="2">Nitrogenase</fullName>
    </submittedName>
</protein>
<accession>A0A6I3SHD8</accession>
<evidence type="ECO:0000259" key="1">
    <source>
        <dbReference type="Pfam" id="PF00148"/>
    </source>
</evidence>
<dbReference type="Pfam" id="PF00148">
    <property type="entry name" value="Oxidored_nitro"/>
    <property type="match status" value="1"/>
</dbReference>
<name>A0A6I3SHD8_HELMO</name>
<dbReference type="PANTHER" id="PTHR42956:SF1">
    <property type="entry name" value="NITROGENASE IRON-MOLYBDENUM COFACTOR BIOSYNTHESIS PROTEIN NIFE"/>
    <property type="match status" value="1"/>
</dbReference>
<keyword evidence="3" id="KW-1185">Reference proteome</keyword>
<proteinExistence type="predicted"/>
<feature type="domain" description="Nitrogenase/oxidoreductase component 1" evidence="1">
    <location>
        <begin position="61"/>
        <end position="456"/>
    </location>
</feature>
<dbReference type="OrthoDB" id="9767044at2"/>
<dbReference type="EMBL" id="WNKU01000003">
    <property type="protein sequence ID" value="MTV48260.1"/>
    <property type="molecule type" value="Genomic_DNA"/>
</dbReference>